<comment type="function">
    <text evidence="13">Catalyzes the hydrolysis of complex carboxylic polyesters found in the cell wall of plants. Degrades cutin, a macromolecule that forms the structure of the plant cuticle.</text>
</comment>
<protein>
    <recommendedName>
        <fullName evidence="3 13">Cutinase</fullName>
        <ecNumber evidence="3 13">3.1.1.74</ecNumber>
    </recommendedName>
</protein>
<accession>A0AAD4F838</accession>
<feature type="disulfide bond" evidence="12">
    <location>
        <begin position="189"/>
        <end position="196"/>
    </location>
</feature>
<dbReference type="InterPro" id="IPR000675">
    <property type="entry name" value="Cutinase/axe"/>
</dbReference>
<feature type="chain" id="PRO_5041771720" description="Cutinase" evidence="13">
    <location>
        <begin position="17"/>
        <end position="227"/>
    </location>
</feature>
<proteinExistence type="inferred from homology"/>
<dbReference type="SUPFAM" id="SSF53474">
    <property type="entry name" value="alpha/beta-Hydrolases"/>
    <property type="match status" value="1"/>
</dbReference>
<gene>
    <name evidence="14" type="ORF">NEMBOFW57_004671</name>
</gene>
<evidence type="ECO:0000256" key="4">
    <source>
        <dbReference type="ARBA" id="ARBA00022487"/>
    </source>
</evidence>
<dbReference type="InterPro" id="IPR029058">
    <property type="entry name" value="AB_hydrolase_fold"/>
</dbReference>
<evidence type="ECO:0000256" key="8">
    <source>
        <dbReference type="ARBA" id="ARBA00023026"/>
    </source>
</evidence>
<evidence type="ECO:0000256" key="13">
    <source>
        <dbReference type="RuleBase" id="RU361263"/>
    </source>
</evidence>
<keyword evidence="7 13" id="KW-0378">Hydrolase</keyword>
<comment type="caution">
    <text evidence="14">The sequence shown here is derived from an EMBL/GenBank/DDBJ whole genome shotgun (WGS) entry which is preliminary data.</text>
</comment>
<dbReference type="EMBL" id="JAHCVI010000001">
    <property type="protein sequence ID" value="KAG7294595.1"/>
    <property type="molecule type" value="Genomic_DNA"/>
</dbReference>
<dbReference type="PANTHER" id="PTHR48250">
    <property type="entry name" value="CUTINASE 2-RELATED"/>
    <property type="match status" value="1"/>
</dbReference>
<evidence type="ECO:0000313" key="14">
    <source>
        <dbReference type="EMBL" id="KAG7294595.1"/>
    </source>
</evidence>
<feature type="signal peptide" evidence="13">
    <location>
        <begin position="1"/>
        <end position="16"/>
    </location>
</feature>
<keyword evidence="9 12" id="KW-1015">Disulfide bond</keyword>
<dbReference type="InterPro" id="IPR043580">
    <property type="entry name" value="CUTINASE_1"/>
</dbReference>
<dbReference type="InterPro" id="IPR043579">
    <property type="entry name" value="CUTINASE_2"/>
</dbReference>
<dbReference type="PRINTS" id="PR00129">
    <property type="entry name" value="CUTINASE"/>
</dbReference>
<evidence type="ECO:0000256" key="3">
    <source>
        <dbReference type="ARBA" id="ARBA00013095"/>
    </source>
</evidence>
<keyword evidence="15" id="KW-1185">Reference proteome</keyword>
<evidence type="ECO:0000256" key="7">
    <source>
        <dbReference type="ARBA" id="ARBA00022801"/>
    </source>
</evidence>
<dbReference type="PROSITE" id="PS00931">
    <property type="entry name" value="CUTINASE_2"/>
    <property type="match status" value="1"/>
</dbReference>
<comment type="subcellular location">
    <subcellularLocation>
        <location evidence="1 13">Secreted</location>
    </subcellularLocation>
</comment>
<keyword evidence="5 13" id="KW-0964">Secreted</keyword>
<keyword evidence="4 13" id="KW-0719">Serine esterase</keyword>
<dbReference type="Gene3D" id="3.40.50.1820">
    <property type="entry name" value="alpha/beta hydrolase"/>
    <property type="match status" value="1"/>
</dbReference>
<feature type="disulfide bond" evidence="12">
    <location>
        <begin position="49"/>
        <end position="127"/>
    </location>
</feature>
<evidence type="ECO:0000256" key="10">
    <source>
        <dbReference type="ARBA" id="ARBA00034045"/>
    </source>
</evidence>
<feature type="active site" description="Nucleophile" evidence="11">
    <location>
        <position position="138"/>
    </location>
</feature>
<dbReference type="AlphaFoldDB" id="A0AAD4F838"/>
<dbReference type="GO" id="GO:0050525">
    <property type="term" value="F:cutinase activity"/>
    <property type="evidence" value="ECO:0007669"/>
    <property type="project" value="UniProtKB-UniRule"/>
</dbReference>
<comment type="catalytic activity">
    <reaction evidence="10 13">
        <text>cutin + H2O = cutin monomers.</text>
        <dbReference type="EC" id="3.1.1.74"/>
    </reaction>
</comment>
<dbReference type="Proteomes" id="UP001197093">
    <property type="component" value="Unassembled WGS sequence"/>
</dbReference>
<evidence type="ECO:0000256" key="11">
    <source>
        <dbReference type="PIRSR" id="PIRSR611150-1"/>
    </source>
</evidence>
<reference evidence="14" key="1">
    <citation type="submission" date="2023-02" db="EMBL/GenBank/DDBJ databases">
        <authorList>
            <person name="Palmer J.M."/>
        </authorList>
    </citation>
    <scope>NUCLEOTIDE SEQUENCE</scope>
    <source>
        <strain evidence="14">FW57</strain>
    </source>
</reference>
<dbReference type="PROSITE" id="PS00155">
    <property type="entry name" value="CUTINASE_1"/>
    <property type="match status" value="1"/>
</dbReference>
<organism evidence="14 15">
    <name type="scientific">Staphylotrichum longicolle</name>
    <dbReference type="NCBI Taxonomy" id="669026"/>
    <lineage>
        <taxon>Eukaryota</taxon>
        <taxon>Fungi</taxon>
        <taxon>Dikarya</taxon>
        <taxon>Ascomycota</taxon>
        <taxon>Pezizomycotina</taxon>
        <taxon>Sordariomycetes</taxon>
        <taxon>Sordariomycetidae</taxon>
        <taxon>Sordariales</taxon>
        <taxon>Chaetomiaceae</taxon>
        <taxon>Staphylotrichum</taxon>
    </lineage>
</organism>
<evidence type="ECO:0000313" key="15">
    <source>
        <dbReference type="Proteomes" id="UP001197093"/>
    </source>
</evidence>
<evidence type="ECO:0000256" key="1">
    <source>
        <dbReference type="ARBA" id="ARBA00004613"/>
    </source>
</evidence>
<evidence type="ECO:0000256" key="5">
    <source>
        <dbReference type="ARBA" id="ARBA00022525"/>
    </source>
</evidence>
<keyword evidence="8" id="KW-0843">Virulence</keyword>
<dbReference type="SMART" id="SM01110">
    <property type="entry name" value="Cutinase"/>
    <property type="match status" value="1"/>
</dbReference>
<sequence length="227" mass="23414">MKFFTAVSLFAGLGAALPTGIELAPTEEGIEARQLFGNTRNELQTGGTCPKVIFIFARGSTESGNLGTLGPDVGNYLENSLGAANVWVQGVGGRYTASLADNALPAGTSSAAIAEMTDLFKLANTRCPNAQIVAGGYSQGAALTAATISALSSTIRNQIKGVVLFGYTKNLQNAGRIPNYPSDRTKVFCNVGDLVCTGTLIVAAPHLLYGPDAAGPAPRFLLSKITA</sequence>
<evidence type="ECO:0000256" key="12">
    <source>
        <dbReference type="PIRSR" id="PIRSR611150-2"/>
    </source>
</evidence>
<evidence type="ECO:0000256" key="6">
    <source>
        <dbReference type="ARBA" id="ARBA00022729"/>
    </source>
</evidence>
<name>A0AAD4F838_9PEZI</name>
<evidence type="ECO:0000256" key="2">
    <source>
        <dbReference type="ARBA" id="ARBA00007534"/>
    </source>
</evidence>
<dbReference type="InterPro" id="IPR011150">
    <property type="entry name" value="Cutinase_monf"/>
</dbReference>
<dbReference type="GO" id="GO:0005576">
    <property type="term" value="C:extracellular region"/>
    <property type="evidence" value="ECO:0007669"/>
    <property type="project" value="UniProtKB-SubCell"/>
</dbReference>
<evidence type="ECO:0000256" key="9">
    <source>
        <dbReference type="ARBA" id="ARBA00023157"/>
    </source>
</evidence>
<feature type="active site" description="Proton donor/acceptor" evidence="11">
    <location>
        <position position="206"/>
    </location>
</feature>
<keyword evidence="6 13" id="KW-0732">Signal</keyword>
<dbReference type="FunFam" id="3.40.50.1820:FF:000235">
    <property type="entry name" value="Cutinase 1"/>
    <property type="match status" value="1"/>
</dbReference>
<comment type="similarity">
    <text evidence="2 13">Belongs to the cutinase family.</text>
</comment>
<dbReference type="Pfam" id="PF01083">
    <property type="entry name" value="Cutinase"/>
    <property type="match status" value="1"/>
</dbReference>
<dbReference type="EC" id="3.1.1.74" evidence="3 13"/>
<dbReference type="GO" id="GO:0016052">
    <property type="term" value="P:carbohydrate catabolic process"/>
    <property type="evidence" value="ECO:0007669"/>
    <property type="project" value="TreeGrafter"/>
</dbReference>
<feature type="active site" evidence="11">
    <location>
        <position position="193"/>
    </location>
</feature>
<dbReference type="PANTHER" id="PTHR48250:SF3">
    <property type="entry name" value="CUTINASE 1-RELATED"/>
    <property type="match status" value="1"/>
</dbReference>